<dbReference type="NCBIfam" id="TIGR03476">
    <property type="entry name" value="HpnL"/>
    <property type="match status" value="1"/>
</dbReference>
<keyword evidence="2" id="KW-1003">Cell membrane</keyword>
<comment type="subcellular location">
    <subcellularLocation>
        <location evidence="1">Cell membrane</location>
        <topology evidence="1">Multi-pass membrane protein</topology>
    </subcellularLocation>
</comment>
<keyword evidence="5 6" id="KW-0472">Membrane</keyword>
<evidence type="ECO:0000256" key="4">
    <source>
        <dbReference type="ARBA" id="ARBA00022989"/>
    </source>
</evidence>
<feature type="transmembrane region" description="Helical" evidence="6">
    <location>
        <begin position="149"/>
        <end position="171"/>
    </location>
</feature>
<dbReference type="AlphaFoldDB" id="A0A975IY01"/>
<sequence length="325" mass="33583">MKLGVLIAIVLGLILATAVIGYFGVGQVLHALAAIGWHSFAALLAYSVLPILILGSAWFVLADQPPAKFGVFVWARMVRDAAAEHLPLSQFGGFVIGARAAILHGVGATESFATTVVDATCELLAQIAFIGIGITVLVIRLGHKSAHDGLVWASVVGLVLLAVGAGAFIVLQRKSGRLLEKLAERFLPSSVAHASAVAQAMNALYERPGRIAAASALHLAAWTASATGSWIALRLTGVELGLAEVLAIESLLGAVRSAAFAAPMAIGVQEAGYALVGPLFGLQPDMALALSLIKRARDLAIGLPALLIWQGFEAKKLIGTALEGA</sequence>
<proteinExistence type="predicted"/>
<evidence type="ECO:0000256" key="3">
    <source>
        <dbReference type="ARBA" id="ARBA00022692"/>
    </source>
</evidence>
<dbReference type="RefSeq" id="WP_211940007.1">
    <property type="nucleotide sequence ID" value="NZ_CP073078.1"/>
</dbReference>
<dbReference type="EMBL" id="CP073078">
    <property type="protein sequence ID" value="QUD89956.1"/>
    <property type="molecule type" value="Genomic_DNA"/>
</dbReference>
<keyword evidence="4 6" id="KW-1133">Transmembrane helix</keyword>
<dbReference type="Proteomes" id="UP000676409">
    <property type="component" value="Chromosome"/>
</dbReference>
<evidence type="ECO:0000256" key="2">
    <source>
        <dbReference type="ARBA" id="ARBA00022475"/>
    </source>
</evidence>
<gene>
    <name evidence="7" type="ORF">KCG34_08860</name>
</gene>
<feature type="transmembrane region" description="Helical" evidence="6">
    <location>
        <begin position="123"/>
        <end position="143"/>
    </location>
</feature>
<organism evidence="7 8">
    <name type="scientific">Phenylobacterium montanum</name>
    <dbReference type="NCBI Taxonomy" id="2823693"/>
    <lineage>
        <taxon>Bacteria</taxon>
        <taxon>Pseudomonadati</taxon>
        <taxon>Pseudomonadota</taxon>
        <taxon>Alphaproteobacteria</taxon>
        <taxon>Caulobacterales</taxon>
        <taxon>Caulobacteraceae</taxon>
        <taxon>Phenylobacterium</taxon>
    </lineage>
</organism>
<protein>
    <submittedName>
        <fullName evidence="7">Flippase-like domain-containing protein</fullName>
    </submittedName>
</protein>
<dbReference type="KEGG" id="caul:KCG34_08860"/>
<evidence type="ECO:0000256" key="1">
    <source>
        <dbReference type="ARBA" id="ARBA00004651"/>
    </source>
</evidence>
<accession>A0A975IY01</accession>
<name>A0A975IY01_9CAUL</name>
<evidence type="ECO:0000313" key="8">
    <source>
        <dbReference type="Proteomes" id="UP000676409"/>
    </source>
</evidence>
<dbReference type="InterPro" id="IPR022791">
    <property type="entry name" value="L-PG_synthase/AglD"/>
</dbReference>
<feature type="transmembrane region" description="Helical" evidence="6">
    <location>
        <begin position="43"/>
        <end position="61"/>
    </location>
</feature>
<reference evidence="7" key="1">
    <citation type="submission" date="2021-04" db="EMBL/GenBank/DDBJ databases">
        <title>The complete genome sequence of Caulobacter sp. S6.</title>
        <authorList>
            <person name="Tang Y."/>
            <person name="Ouyang W."/>
            <person name="Liu Q."/>
            <person name="Huang B."/>
            <person name="Guo Z."/>
            <person name="Lei P."/>
        </authorList>
    </citation>
    <scope>NUCLEOTIDE SEQUENCE</scope>
    <source>
        <strain evidence="7">S6</strain>
    </source>
</reference>
<evidence type="ECO:0000256" key="5">
    <source>
        <dbReference type="ARBA" id="ARBA00023136"/>
    </source>
</evidence>
<dbReference type="GO" id="GO:0005886">
    <property type="term" value="C:plasma membrane"/>
    <property type="evidence" value="ECO:0007669"/>
    <property type="project" value="UniProtKB-SubCell"/>
</dbReference>
<evidence type="ECO:0000313" key="7">
    <source>
        <dbReference type="EMBL" id="QUD89956.1"/>
    </source>
</evidence>
<keyword evidence="3 6" id="KW-0812">Transmembrane</keyword>
<evidence type="ECO:0000256" key="6">
    <source>
        <dbReference type="SAM" id="Phobius"/>
    </source>
</evidence>
<dbReference type="Pfam" id="PF03706">
    <property type="entry name" value="LPG_synthase_TM"/>
    <property type="match status" value="1"/>
</dbReference>
<keyword evidence="8" id="KW-1185">Reference proteome</keyword>